<feature type="transmembrane region" description="Helical" evidence="6">
    <location>
        <begin position="570"/>
        <end position="591"/>
    </location>
</feature>
<feature type="transmembrane region" description="Helical" evidence="6">
    <location>
        <begin position="41"/>
        <end position="62"/>
    </location>
</feature>
<name>A0ABS4T2Q8_9MICC</name>
<dbReference type="SUPFAM" id="SSF56281">
    <property type="entry name" value="Metallo-hydrolase/oxidoreductase"/>
    <property type="match status" value="1"/>
</dbReference>
<comment type="subcellular location">
    <subcellularLocation>
        <location evidence="1">Cell membrane</location>
        <topology evidence="1">Multi-pass membrane protein</topology>
    </subcellularLocation>
</comment>
<evidence type="ECO:0000313" key="9">
    <source>
        <dbReference type="EMBL" id="MBP2318173.1"/>
    </source>
</evidence>
<organism evidence="9 10">
    <name type="scientific">Nesterenkonia lacusekhoensis</name>
    <dbReference type="NCBI Taxonomy" id="150832"/>
    <lineage>
        <taxon>Bacteria</taxon>
        <taxon>Bacillati</taxon>
        <taxon>Actinomycetota</taxon>
        <taxon>Actinomycetes</taxon>
        <taxon>Micrococcales</taxon>
        <taxon>Micrococcaceae</taxon>
        <taxon>Nesterenkonia</taxon>
    </lineage>
</organism>
<feature type="domain" description="ComEC/Rec2-related protein" evidence="8">
    <location>
        <begin position="292"/>
        <end position="554"/>
    </location>
</feature>
<dbReference type="EMBL" id="JAGINX010000001">
    <property type="protein sequence ID" value="MBP2318173.1"/>
    <property type="molecule type" value="Genomic_DNA"/>
</dbReference>
<reference evidence="9 10" key="1">
    <citation type="submission" date="2021-03" db="EMBL/GenBank/DDBJ databases">
        <title>Sequencing the genomes of 1000 actinobacteria strains.</title>
        <authorList>
            <person name="Klenk H.-P."/>
        </authorList>
    </citation>
    <scope>NUCLEOTIDE SEQUENCE [LARGE SCALE GENOMIC DNA]</scope>
    <source>
        <strain evidence="9 10">DSM 12544</strain>
    </source>
</reference>
<dbReference type="PANTHER" id="PTHR30619">
    <property type="entry name" value="DNA INTERNALIZATION/COMPETENCE PROTEIN COMEC/REC2"/>
    <property type="match status" value="1"/>
</dbReference>
<evidence type="ECO:0000256" key="4">
    <source>
        <dbReference type="ARBA" id="ARBA00022989"/>
    </source>
</evidence>
<feature type="transmembrane region" description="Helical" evidence="6">
    <location>
        <begin position="441"/>
        <end position="463"/>
    </location>
</feature>
<feature type="transmembrane region" description="Helical" evidence="6">
    <location>
        <begin position="536"/>
        <end position="558"/>
    </location>
</feature>
<evidence type="ECO:0000259" key="7">
    <source>
        <dbReference type="Pfam" id="PF00753"/>
    </source>
</evidence>
<evidence type="ECO:0000256" key="3">
    <source>
        <dbReference type="ARBA" id="ARBA00022692"/>
    </source>
</evidence>
<dbReference type="Gene3D" id="3.60.15.10">
    <property type="entry name" value="Ribonuclease Z/Hydroxyacylglutathione hydrolase-like"/>
    <property type="match status" value="1"/>
</dbReference>
<proteinExistence type="predicted"/>
<feature type="transmembrane region" description="Helical" evidence="6">
    <location>
        <begin position="389"/>
        <end position="405"/>
    </location>
</feature>
<keyword evidence="10" id="KW-1185">Reference proteome</keyword>
<evidence type="ECO:0000256" key="2">
    <source>
        <dbReference type="ARBA" id="ARBA00022475"/>
    </source>
</evidence>
<feature type="transmembrane region" description="Helical" evidence="6">
    <location>
        <begin position="97"/>
        <end position="120"/>
    </location>
</feature>
<evidence type="ECO:0000256" key="1">
    <source>
        <dbReference type="ARBA" id="ARBA00004651"/>
    </source>
</evidence>
<dbReference type="InterPro" id="IPR004477">
    <property type="entry name" value="ComEC_N"/>
</dbReference>
<gene>
    <name evidence="9" type="ORF">JOF45_001192</name>
</gene>
<evidence type="ECO:0000256" key="6">
    <source>
        <dbReference type="SAM" id="Phobius"/>
    </source>
</evidence>
<dbReference type="Pfam" id="PF03772">
    <property type="entry name" value="Competence"/>
    <property type="match status" value="1"/>
</dbReference>
<accession>A0ABS4T2Q8</accession>
<dbReference type="InterPro" id="IPR036866">
    <property type="entry name" value="RibonucZ/Hydroxyglut_hydro"/>
</dbReference>
<evidence type="ECO:0000256" key="5">
    <source>
        <dbReference type="ARBA" id="ARBA00023136"/>
    </source>
</evidence>
<dbReference type="Proteomes" id="UP001519331">
    <property type="component" value="Unassembled WGS sequence"/>
</dbReference>
<feature type="domain" description="Metallo-beta-lactamase" evidence="7">
    <location>
        <begin position="605"/>
        <end position="677"/>
    </location>
</feature>
<protein>
    <submittedName>
        <fullName evidence="9">Competence protein ComEC</fullName>
    </submittedName>
</protein>
<dbReference type="InterPro" id="IPR052159">
    <property type="entry name" value="Competence_DNA_uptake"/>
</dbReference>
<comment type="caution">
    <text evidence="9">The sequence shown here is derived from an EMBL/GenBank/DDBJ whole genome shotgun (WGS) entry which is preliminary data.</text>
</comment>
<dbReference type="PANTHER" id="PTHR30619:SF1">
    <property type="entry name" value="RECOMBINATION PROTEIN 2"/>
    <property type="match status" value="1"/>
</dbReference>
<feature type="transmembrane region" description="Helical" evidence="6">
    <location>
        <begin position="342"/>
        <end position="360"/>
    </location>
</feature>
<dbReference type="InterPro" id="IPR001279">
    <property type="entry name" value="Metallo-B-lactamas"/>
</dbReference>
<keyword evidence="4 6" id="KW-1133">Transmembrane helix</keyword>
<keyword evidence="3 6" id="KW-0812">Transmembrane</keyword>
<dbReference type="NCBIfam" id="TIGR00360">
    <property type="entry name" value="ComEC_N-term"/>
    <property type="match status" value="1"/>
</dbReference>
<feature type="transmembrane region" description="Helical" evidence="6">
    <location>
        <begin position="68"/>
        <end position="85"/>
    </location>
</feature>
<dbReference type="RefSeq" id="WP_210048504.1">
    <property type="nucleotide sequence ID" value="NZ_JAGINX010000001.1"/>
</dbReference>
<sequence>MSRRPRALASSTLGWLRDSVLGFRRAQNDPRPEAGLRPLDLRLLPAALAAWIAASAAVHLPWTAAARLGWTAVIAAPALGLVLLLMQRLAGGAHTRLIGWCRHLLLHCVLCCLIAATVALSAASPQRAAEEAGWTEAVTSEIPFEVVVRVNGDAQLLDRPGFDGEDRLLAQVSVESAQLPGADSAHGAGSSEGAAALGAAAVLIVSVGEVSADSGSTELVAGQRYRGTVRASPAESGDRATALLFPFGQDGLTALSPDRWTQFTAGFNSLRAATVEHAQHAVADGPALLPAIVLGDRSQQSAELRDAMLDSGLSHLSAVSGTHLALVTGALLGMLRLVRAPRWLTLPVLLLGTVLFVLLVQPKPSVIRAAVMGNIGALAVFAGRGRASFALLCLCVLILLVYDPWYSVEPAFQLSVAATLGIILAGQRIKEMLDPWLPAMLSAPLALTASAQLFAVPVLLPLAGGVQTYSVPANILAGPLLPLVTVPGTAAALLSTAAPWLSAALLWCSGWAAAGIGQIGRAAADMPRAVAPWPQGGFGLALVGLYLLAVLILVVLLVRRGAWQITWLHGLVLGAASGSLVALMLPATVWAGGGLPEQWRVALCDVGQGDMLVVRTAEDAAVVIDAGEEPEAADDCLDDLGISAVEMLMITHDHRDHYAGAPGVVRGREVGRVLYSATSGWDAAAAMGIGEEVPTVRAELGQEGRLGETFPVSYRIWSAYGHFPNPNDNSLVVQLSLYETAEAPAGSANDPLRLLVTGDLEEELTAALLRQDRLPQEVDLLKVAHHGAANGGLDLLKSREPAVALIGVGEENRYGHPDQSILDALAEVGAVTYRTDLHGTVILSWEEGLLSAVRLPN</sequence>
<keyword evidence="5 6" id="KW-0472">Membrane</keyword>
<keyword evidence="2" id="KW-1003">Cell membrane</keyword>
<feature type="transmembrane region" description="Helical" evidence="6">
    <location>
        <begin position="475"/>
        <end position="494"/>
    </location>
</feature>
<evidence type="ECO:0000259" key="8">
    <source>
        <dbReference type="Pfam" id="PF03772"/>
    </source>
</evidence>
<dbReference type="Pfam" id="PF00753">
    <property type="entry name" value="Lactamase_B"/>
    <property type="match status" value="1"/>
</dbReference>
<evidence type="ECO:0000313" key="10">
    <source>
        <dbReference type="Proteomes" id="UP001519331"/>
    </source>
</evidence>